<dbReference type="AlphaFoldDB" id="A0A9Q3C7D3"/>
<comment type="caution">
    <text evidence="2">The sequence shown here is derived from an EMBL/GenBank/DDBJ whole genome shotgun (WGS) entry which is preliminary data.</text>
</comment>
<keyword evidence="3" id="KW-1185">Reference proteome</keyword>
<protein>
    <recommendedName>
        <fullName evidence="4">Transposase domain-containing protein</fullName>
    </recommendedName>
</protein>
<feature type="region of interest" description="Disordered" evidence="1">
    <location>
        <begin position="62"/>
        <end position="81"/>
    </location>
</feature>
<evidence type="ECO:0000313" key="3">
    <source>
        <dbReference type="Proteomes" id="UP000765509"/>
    </source>
</evidence>
<proteinExistence type="predicted"/>
<dbReference type="InterPro" id="IPR004242">
    <property type="entry name" value="Transposase_21"/>
</dbReference>
<evidence type="ECO:0008006" key="4">
    <source>
        <dbReference type="Google" id="ProtNLM"/>
    </source>
</evidence>
<gene>
    <name evidence="2" type="ORF">O181_018128</name>
</gene>
<organism evidence="2 3">
    <name type="scientific">Austropuccinia psidii MF-1</name>
    <dbReference type="NCBI Taxonomy" id="1389203"/>
    <lineage>
        <taxon>Eukaryota</taxon>
        <taxon>Fungi</taxon>
        <taxon>Dikarya</taxon>
        <taxon>Basidiomycota</taxon>
        <taxon>Pucciniomycotina</taxon>
        <taxon>Pucciniomycetes</taxon>
        <taxon>Pucciniales</taxon>
        <taxon>Sphaerophragmiaceae</taxon>
        <taxon>Austropuccinia</taxon>
    </lineage>
</organism>
<dbReference type="Pfam" id="PF02992">
    <property type="entry name" value="Transposase_21"/>
    <property type="match status" value="1"/>
</dbReference>
<sequence>MDFCTCPSCKKHVITDADGNTREGLFVNRSTRNRHWAKITSQSNEATISSMFPDLLIRQNSKQSPKPTAKKEGLQKQPEQPSELDSDIISFVLYLLIWLHLECGISRSNCRKARDMIVYIIQLIARVKSSNELIVPHIPSDLQTIEKHFKLQFELDRYVCCPKCYALYDIEVAPNDCDSKLTINSAPCGTELFRMSKFKPLPIINFKTKHNRVFSAPRKHGQIRLSGQPRLRVPYANFVSQGLSTWLEWFINIPGIENEIEQWAASLSSKGSTIMFDVMQAKGWKNIICDNEPQTSLHLGFCLFVDWFNPRGNRISGKQLSMGVIALNCLNLPPRLRFQPYYTCLSGIIPSPKQPDMFTTNNVLKPLVDELLNLHKGIKITTPKYPHGRKIFVRLVGLIGDVVATHKVAGFMSHSAKQFCS</sequence>
<evidence type="ECO:0000256" key="1">
    <source>
        <dbReference type="SAM" id="MobiDB-lite"/>
    </source>
</evidence>
<dbReference type="Proteomes" id="UP000765509">
    <property type="component" value="Unassembled WGS sequence"/>
</dbReference>
<reference evidence="2" key="1">
    <citation type="submission" date="2021-03" db="EMBL/GenBank/DDBJ databases">
        <title>Draft genome sequence of rust myrtle Austropuccinia psidii MF-1, a brazilian biotype.</title>
        <authorList>
            <person name="Quecine M.C."/>
            <person name="Pachon D.M.R."/>
            <person name="Bonatelli M.L."/>
            <person name="Correr F.H."/>
            <person name="Franceschini L.M."/>
            <person name="Leite T.F."/>
            <person name="Margarido G.R.A."/>
            <person name="Almeida C.A."/>
            <person name="Ferrarezi J.A."/>
            <person name="Labate C.A."/>
        </authorList>
    </citation>
    <scope>NUCLEOTIDE SEQUENCE</scope>
    <source>
        <strain evidence="2">MF-1</strain>
    </source>
</reference>
<dbReference type="OrthoDB" id="3039677at2759"/>
<evidence type="ECO:0000313" key="2">
    <source>
        <dbReference type="EMBL" id="MBW0478413.1"/>
    </source>
</evidence>
<dbReference type="EMBL" id="AVOT02005176">
    <property type="protein sequence ID" value="MBW0478413.1"/>
    <property type="molecule type" value="Genomic_DNA"/>
</dbReference>
<name>A0A9Q3C7D3_9BASI</name>
<accession>A0A9Q3C7D3</accession>